<dbReference type="EMBL" id="NGKW01000002">
    <property type="protein sequence ID" value="OTN94498.1"/>
    <property type="molecule type" value="Genomic_DNA"/>
</dbReference>
<evidence type="ECO:0000313" key="2">
    <source>
        <dbReference type="Proteomes" id="UP000194885"/>
    </source>
</evidence>
<sequence>MPNLHLIKLLLGIKDENIQITHVEKKKIHSINSIVVSTTLIKTIQRCPQCKQVNQHGLIVKNGKKKSLVLLDKCANQRTYLALAKQRYLCRGVTPILRRIPTLLKKTVLSPNKYIIKYWRN</sequence>
<dbReference type="Proteomes" id="UP000194885">
    <property type="component" value="Unassembled WGS sequence"/>
</dbReference>
<name>A0A242BGL8_ENTFC</name>
<accession>A0A242BGL8</accession>
<reference evidence="1 2" key="1">
    <citation type="submission" date="2017-05" db="EMBL/GenBank/DDBJ databases">
        <title>The Genome Sequence of Enterococcus faecium 7H8_DIV0219.</title>
        <authorList>
            <consortium name="The Broad Institute Genomics Platform"/>
            <consortium name="The Broad Institute Genomic Center for Infectious Diseases"/>
            <person name="Earl A."/>
            <person name="Manson A."/>
            <person name="Schwartman J."/>
            <person name="Gilmore M."/>
            <person name="Abouelleil A."/>
            <person name="Cao P."/>
            <person name="Chapman S."/>
            <person name="Cusick C."/>
            <person name="Shea T."/>
            <person name="Young S."/>
            <person name="Neafsey D."/>
            <person name="Nusbaum C."/>
            <person name="Birren B."/>
        </authorList>
    </citation>
    <scope>NUCLEOTIDE SEQUENCE [LARGE SCALE GENOMIC DNA]</scope>
    <source>
        <strain evidence="1 2">7H8_DIV0219</strain>
    </source>
</reference>
<evidence type="ECO:0000313" key="1">
    <source>
        <dbReference type="EMBL" id="OTN94498.1"/>
    </source>
</evidence>
<gene>
    <name evidence="1" type="ORF">A5810_000741</name>
</gene>
<protein>
    <submittedName>
        <fullName evidence="1">Transposase</fullName>
    </submittedName>
</protein>
<comment type="caution">
    <text evidence="1">The sequence shown here is derived from an EMBL/GenBank/DDBJ whole genome shotgun (WGS) entry which is preliminary data.</text>
</comment>
<organism evidence="1 2">
    <name type="scientific">Enterococcus faecium</name>
    <name type="common">Streptococcus faecium</name>
    <dbReference type="NCBI Taxonomy" id="1352"/>
    <lineage>
        <taxon>Bacteria</taxon>
        <taxon>Bacillati</taxon>
        <taxon>Bacillota</taxon>
        <taxon>Bacilli</taxon>
        <taxon>Lactobacillales</taxon>
        <taxon>Enterococcaceae</taxon>
        <taxon>Enterococcus</taxon>
    </lineage>
</organism>
<dbReference type="AlphaFoldDB" id="A0A242BGL8"/>
<dbReference type="RefSeq" id="WP_256925876.1">
    <property type="nucleotide sequence ID" value="NZ_NGKW01000002.1"/>
</dbReference>
<proteinExistence type="predicted"/>